<feature type="transmembrane region" description="Helical" evidence="7">
    <location>
        <begin position="363"/>
        <end position="382"/>
    </location>
</feature>
<dbReference type="STRING" id="1176587.A8C56_16500"/>
<dbReference type="GO" id="GO:0008137">
    <property type="term" value="F:NADH dehydrogenase (ubiquinone) activity"/>
    <property type="evidence" value="ECO:0007669"/>
    <property type="project" value="InterPro"/>
</dbReference>
<dbReference type="InterPro" id="IPR010227">
    <property type="entry name" value="NADH_Q_OxRdtase_chainM/4"/>
</dbReference>
<keyword evidence="3 6" id="KW-0812">Transmembrane</keyword>
<evidence type="ECO:0000256" key="1">
    <source>
        <dbReference type="ARBA" id="ARBA00004127"/>
    </source>
</evidence>
<organism evidence="9 10">
    <name type="scientific">Niabella ginsenosidivorans</name>
    <dbReference type="NCBI Taxonomy" id="1176587"/>
    <lineage>
        <taxon>Bacteria</taxon>
        <taxon>Pseudomonadati</taxon>
        <taxon>Bacteroidota</taxon>
        <taxon>Chitinophagia</taxon>
        <taxon>Chitinophagales</taxon>
        <taxon>Chitinophagaceae</taxon>
        <taxon>Niabella</taxon>
    </lineage>
</organism>
<dbReference type="Pfam" id="PF00361">
    <property type="entry name" value="Proton_antipo_M"/>
    <property type="match status" value="1"/>
</dbReference>
<evidence type="ECO:0000256" key="5">
    <source>
        <dbReference type="ARBA" id="ARBA00023136"/>
    </source>
</evidence>
<gene>
    <name evidence="9" type="ORF">A8C56_16500</name>
</gene>
<name>A0A1A9I6N1_9BACT</name>
<keyword evidence="10" id="KW-1185">Reference proteome</keyword>
<accession>A0A1A9I6N1</accession>
<evidence type="ECO:0000256" key="4">
    <source>
        <dbReference type="ARBA" id="ARBA00022989"/>
    </source>
</evidence>
<dbReference type="GO" id="GO:0016020">
    <property type="term" value="C:membrane"/>
    <property type="evidence" value="ECO:0007669"/>
    <property type="project" value="UniProtKB-SubCell"/>
</dbReference>
<comment type="similarity">
    <text evidence="2">Belongs to the complex I subunit 4 family.</text>
</comment>
<dbReference type="InterPro" id="IPR001750">
    <property type="entry name" value="ND/Mrp_TM"/>
</dbReference>
<protein>
    <submittedName>
        <fullName evidence="9">NADH dehydrogenase</fullName>
    </submittedName>
</protein>
<dbReference type="GO" id="GO:0003954">
    <property type="term" value="F:NADH dehydrogenase activity"/>
    <property type="evidence" value="ECO:0007669"/>
    <property type="project" value="TreeGrafter"/>
</dbReference>
<evidence type="ECO:0000256" key="6">
    <source>
        <dbReference type="RuleBase" id="RU000320"/>
    </source>
</evidence>
<evidence type="ECO:0000256" key="2">
    <source>
        <dbReference type="ARBA" id="ARBA00009025"/>
    </source>
</evidence>
<dbReference type="Proteomes" id="UP000077667">
    <property type="component" value="Chromosome"/>
</dbReference>
<evidence type="ECO:0000256" key="3">
    <source>
        <dbReference type="ARBA" id="ARBA00022692"/>
    </source>
</evidence>
<feature type="transmembrane region" description="Helical" evidence="7">
    <location>
        <begin position="202"/>
        <end position="221"/>
    </location>
</feature>
<sequence length="492" mass="54229">MIALLLILVPLVSGLVTFCIKREEQVRTWSLLSAIITFIIAILGVAVYSTPDSWTFKAQWMGLLNSSFSLGGDGMGIMLCMLTALSYPVIFLSTWTTAYKKINNFFGLMLLAQAGMMGVFLAMDALLFYFFWELALIPVYFICSQWGGEKRIAVTFKFFIYTFIGSLLMLVGILYISSKTAGNSFDITAFYNTGLAPKEQGWLFWLFFVAFAVKMPVFPFHTWQPDTYQQAPIAGTMVLSALMVKMGVMGLLRWLLPVLPVASYSWGDTVSTMAVTGIVYASLIALRQNDMKRLVAYSSIAHIGLMCLAVFAEDKSALQGTLIQMFSHGINILGMWMIVAVIERKFGTTKMSDLGGIAQKAPALAFFFVIIAFANIALPLTNAFIGEFMMFNGILSSGVTQYGIPLMATAGLGIILGAVYTLNMGRRVFFGNTNALTEKGTDITFHEKAVLAIIVGAILIIGVYPQPLLHSFDQISQSILKHSDVLYLLKKH</sequence>
<dbReference type="GO" id="GO:0012505">
    <property type="term" value="C:endomembrane system"/>
    <property type="evidence" value="ECO:0007669"/>
    <property type="project" value="UniProtKB-SubCell"/>
</dbReference>
<keyword evidence="4 7" id="KW-1133">Transmembrane helix</keyword>
<dbReference type="GO" id="GO:0048039">
    <property type="term" value="F:ubiquinone binding"/>
    <property type="evidence" value="ECO:0007669"/>
    <property type="project" value="TreeGrafter"/>
</dbReference>
<dbReference type="AlphaFoldDB" id="A0A1A9I6N1"/>
<evidence type="ECO:0000259" key="8">
    <source>
        <dbReference type="Pfam" id="PF00361"/>
    </source>
</evidence>
<evidence type="ECO:0000313" key="9">
    <source>
        <dbReference type="EMBL" id="ANH82351.1"/>
    </source>
</evidence>
<dbReference type="EMBL" id="CP015772">
    <property type="protein sequence ID" value="ANH82351.1"/>
    <property type="molecule type" value="Genomic_DNA"/>
</dbReference>
<feature type="transmembrane region" description="Helical" evidence="7">
    <location>
        <begin position="154"/>
        <end position="176"/>
    </location>
</feature>
<dbReference type="GO" id="GO:0015990">
    <property type="term" value="P:electron transport coupled proton transport"/>
    <property type="evidence" value="ECO:0007669"/>
    <property type="project" value="TreeGrafter"/>
</dbReference>
<feature type="transmembrane region" description="Helical" evidence="7">
    <location>
        <begin position="323"/>
        <end position="342"/>
    </location>
</feature>
<feature type="transmembrane region" description="Helical" evidence="7">
    <location>
        <begin position="110"/>
        <end position="142"/>
    </location>
</feature>
<comment type="subcellular location">
    <subcellularLocation>
        <location evidence="1">Endomembrane system</location>
        <topology evidence="1">Multi-pass membrane protein</topology>
    </subcellularLocation>
    <subcellularLocation>
        <location evidence="6">Membrane</location>
        <topology evidence="6">Multi-pass membrane protein</topology>
    </subcellularLocation>
</comment>
<keyword evidence="5 7" id="KW-0472">Membrane</keyword>
<dbReference type="GO" id="GO:0042773">
    <property type="term" value="P:ATP synthesis coupled electron transport"/>
    <property type="evidence" value="ECO:0007669"/>
    <property type="project" value="InterPro"/>
</dbReference>
<feature type="domain" description="NADH:quinone oxidoreductase/Mrp antiporter transmembrane" evidence="8">
    <location>
        <begin position="122"/>
        <end position="401"/>
    </location>
</feature>
<dbReference type="KEGG" id="nia:A8C56_16500"/>
<dbReference type="NCBIfam" id="TIGR01972">
    <property type="entry name" value="NDH_I_M"/>
    <property type="match status" value="1"/>
</dbReference>
<dbReference type="PANTHER" id="PTHR43507">
    <property type="entry name" value="NADH-UBIQUINONE OXIDOREDUCTASE CHAIN 4"/>
    <property type="match status" value="1"/>
</dbReference>
<evidence type="ECO:0000313" key="10">
    <source>
        <dbReference type="Proteomes" id="UP000077667"/>
    </source>
</evidence>
<dbReference type="OrthoDB" id="9811718at2"/>
<feature type="transmembrane region" description="Helical" evidence="7">
    <location>
        <begin position="29"/>
        <end position="49"/>
    </location>
</feature>
<feature type="transmembrane region" description="Helical" evidence="7">
    <location>
        <begin position="233"/>
        <end position="256"/>
    </location>
</feature>
<feature type="transmembrane region" description="Helical" evidence="7">
    <location>
        <begin position="70"/>
        <end position="90"/>
    </location>
</feature>
<reference evidence="9 10" key="1">
    <citation type="submission" date="2016-05" db="EMBL/GenBank/DDBJ databases">
        <title>Niabella ginsenosidivorans BS26 whole genome sequencing.</title>
        <authorList>
            <person name="Im W.T."/>
            <person name="Siddiqi M.Z."/>
        </authorList>
    </citation>
    <scope>NUCLEOTIDE SEQUENCE [LARGE SCALE GENOMIC DNA]</scope>
    <source>
        <strain evidence="9 10">BS26</strain>
    </source>
</reference>
<dbReference type="RefSeq" id="WP_067758398.1">
    <property type="nucleotide sequence ID" value="NZ_CP015772.1"/>
</dbReference>
<dbReference type="PRINTS" id="PR01437">
    <property type="entry name" value="NUOXDRDTASE4"/>
</dbReference>
<feature type="transmembrane region" description="Helical" evidence="7">
    <location>
        <begin position="262"/>
        <end position="282"/>
    </location>
</feature>
<dbReference type="InterPro" id="IPR003918">
    <property type="entry name" value="NADH_UbQ_OxRdtase"/>
</dbReference>
<feature type="transmembrane region" description="Helical" evidence="7">
    <location>
        <begin position="402"/>
        <end position="422"/>
    </location>
</feature>
<feature type="transmembrane region" description="Helical" evidence="7">
    <location>
        <begin position="294"/>
        <end position="311"/>
    </location>
</feature>
<dbReference type="PANTHER" id="PTHR43507:SF1">
    <property type="entry name" value="NADH-UBIQUINONE OXIDOREDUCTASE CHAIN 4"/>
    <property type="match status" value="1"/>
</dbReference>
<evidence type="ECO:0000256" key="7">
    <source>
        <dbReference type="SAM" id="Phobius"/>
    </source>
</evidence>
<proteinExistence type="inferred from homology"/>
<feature type="transmembrane region" description="Helical" evidence="7">
    <location>
        <begin position="443"/>
        <end position="464"/>
    </location>
</feature>